<dbReference type="EMBL" id="CAJFDI010000004">
    <property type="protein sequence ID" value="CAD5226473.1"/>
    <property type="molecule type" value="Genomic_DNA"/>
</dbReference>
<dbReference type="Proteomes" id="UP000659654">
    <property type="component" value="Unassembled WGS sequence"/>
</dbReference>
<evidence type="ECO:0000313" key="2">
    <source>
        <dbReference type="EMBL" id="CAD5226473.1"/>
    </source>
</evidence>
<keyword evidence="1" id="KW-0812">Transmembrane</keyword>
<dbReference type="Proteomes" id="UP000582659">
    <property type="component" value="Unassembled WGS sequence"/>
</dbReference>
<evidence type="ECO:0000313" key="3">
    <source>
        <dbReference type="Proteomes" id="UP000095284"/>
    </source>
</evidence>
<dbReference type="eggNOG" id="ENOG502SW6K">
    <property type="taxonomic scope" value="Eukaryota"/>
</dbReference>
<keyword evidence="1" id="KW-0472">Membrane</keyword>
<keyword evidence="4" id="KW-1185">Reference proteome</keyword>
<evidence type="ECO:0000313" key="4">
    <source>
        <dbReference type="Proteomes" id="UP000659654"/>
    </source>
</evidence>
<dbReference type="AlphaFoldDB" id="A0A1I7RH99"/>
<dbReference type="WBParaSite" id="BXY_0007600.1">
    <property type="protein sequence ID" value="BXY_0007600.1"/>
    <property type="gene ID" value="BXY_0007600"/>
</dbReference>
<feature type="transmembrane region" description="Helical" evidence="1">
    <location>
        <begin position="72"/>
        <end position="99"/>
    </location>
</feature>
<keyword evidence="1" id="KW-1133">Transmembrane helix</keyword>
<dbReference type="Proteomes" id="UP000095284">
    <property type="component" value="Unplaced"/>
</dbReference>
<sequence>MVPDSASRKGSRVAVVYPEVMWEGGFITFVTVLLAMQALCAVVSLSSTAYLIKHYNTGDYNASTGAIRWAEYFIPLSAVWYTAMASVWIVSIGLSASIICFRTRLSIVPNIVVLTLGMILNMLVIGVSLGYILDMGENIRTNSKGKITIIYNTGLLVIVLAVMVISAISLCFVKPDPPVVKQRIQVMDIIPEAPEVPIQVEKPPDIGPEERSQQLNRFYESEIINNV</sequence>
<evidence type="ECO:0000313" key="5">
    <source>
        <dbReference type="WBParaSite" id="BXY_0007600.1"/>
    </source>
</evidence>
<accession>A0A1I7RH99</accession>
<dbReference type="EMBL" id="CAJFCV020000004">
    <property type="protein sequence ID" value="CAG9115906.1"/>
    <property type="molecule type" value="Genomic_DNA"/>
</dbReference>
<organism evidence="3 5">
    <name type="scientific">Bursaphelenchus xylophilus</name>
    <name type="common">Pinewood nematode worm</name>
    <name type="synonym">Aphelenchoides xylophilus</name>
    <dbReference type="NCBI Taxonomy" id="6326"/>
    <lineage>
        <taxon>Eukaryota</taxon>
        <taxon>Metazoa</taxon>
        <taxon>Ecdysozoa</taxon>
        <taxon>Nematoda</taxon>
        <taxon>Chromadorea</taxon>
        <taxon>Rhabditida</taxon>
        <taxon>Tylenchina</taxon>
        <taxon>Tylenchomorpha</taxon>
        <taxon>Aphelenchoidea</taxon>
        <taxon>Aphelenchoididae</taxon>
        <taxon>Bursaphelenchus</taxon>
    </lineage>
</organism>
<dbReference type="OrthoDB" id="10389388at2759"/>
<proteinExistence type="predicted"/>
<reference evidence="2" key="2">
    <citation type="submission" date="2020-09" db="EMBL/GenBank/DDBJ databases">
        <authorList>
            <person name="Kikuchi T."/>
        </authorList>
    </citation>
    <scope>NUCLEOTIDE SEQUENCE</scope>
    <source>
        <strain evidence="2">Ka4C1</strain>
    </source>
</reference>
<protein>
    <submittedName>
        <fullName evidence="2">(pine wood nematode) hypothetical protein</fullName>
    </submittedName>
</protein>
<feature type="transmembrane region" description="Helical" evidence="1">
    <location>
        <begin position="111"/>
        <end position="133"/>
    </location>
</feature>
<evidence type="ECO:0000256" key="1">
    <source>
        <dbReference type="SAM" id="Phobius"/>
    </source>
</evidence>
<name>A0A1I7RH99_BURXY</name>
<gene>
    <name evidence="2" type="ORF">BXYJ_LOCUS9067</name>
</gene>
<reference evidence="5" key="1">
    <citation type="submission" date="2016-11" db="UniProtKB">
        <authorList>
            <consortium name="WormBaseParasite"/>
        </authorList>
    </citation>
    <scope>IDENTIFICATION</scope>
</reference>
<feature type="transmembrane region" description="Helical" evidence="1">
    <location>
        <begin position="153"/>
        <end position="173"/>
    </location>
</feature>